<dbReference type="Pfam" id="PF01094">
    <property type="entry name" value="ANF_receptor"/>
    <property type="match status" value="1"/>
</dbReference>
<comment type="caution">
    <text evidence="8">The sequence shown here is derived from an EMBL/GenBank/DDBJ whole genome shotgun (WGS) entry which is preliminary data.</text>
</comment>
<keyword evidence="5" id="KW-0675">Receptor</keyword>
<sequence length="143" mass="15657">VLHKSFAHIIVPPMDDVVYSVEGDFNIGVIVSISSHERTRICGTNLPINALMMVEVVEVIVYAITQINLDKTLLPNMKLGFVILDACKKTQAAVFQAMRFLPQSNPDDYKVSNTPGLLHSFDVIGVIGTDESHTTIPVSHLLG</sequence>
<name>A0AAV2IAA1_LYMST</name>
<evidence type="ECO:0000256" key="3">
    <source>
        <dbReference type="ARBA" id="ARBA00022989"/>
    </source>
</evidence>
<evidence type="ECO:0000256" key="6">
    <source>
        <dbReference type="ARBA" id="ARBA00023180"/>
    </source>
</evidence>
<dbReference type="PANTHER" id="PTHR24060">
    <property type="entry name" value="METABOTROPIC GLUTAMATE RECEPTOR"/>
    <property type="match status" value="1"/>
</dbReference>
<keyword evidence="2" id="KW-0812">Transmembrane</keyword>
<dbReference type="PRINTS" id="PR00248">
    <property type="entry name" value="GPCRMGR"/>
</dbReference>
<feature type="domain" description="Receptor ligand binding region" evidence="7">
    <location>
        <begin position="59"/>
        <end position="142"/>
    </location>
</feature>
<organism evidence="8 9">
    <name type="scientific">Lymnaea stagnalis</name>
    <name type="common">Great pond snail</name>
    <name type="synonym">Helix stagnalis</name>
    <dbReference type="NCBI Taxonomy" id="6523"/>
    <lineage>
        <taxon>Eukaryota</taxon>
        <taxon>Metazoa</taxon>
        <taxon>Spiralia</taxon>
        <taxon>Lophotrochozoa</taxon>
        <taxon>Mollusca</taxon>
        <taxon>Gastropoda</taxon>
        <taxon>Heterobranchia</taxon>
        <taxon>Euthyneura</taxon>
        <taxon>Panpulmonata</taxon>
        <taxon>Hygrophila</taxon>
        <taxon>Lymnaeoidea</taxon>
        <taxon>Lymnaeidae</taxon>
        <taxon>Lymnaea</taxon>
    </lineage>
</organism>
<evidence type="ECO:0000256" key="1">
    <source>
        <dbReference type="ARBA" id="ARBA00004141"/>
    </source>
</evidence>
<dbReference type="SUPFAM" id="SSF53822">
    <property type="entry name" value="Periplasmic binding protein-like I"/>
    <property type="match status" value="1"/>
</dbReference>
<evidence type="ECO:0000313" key="8">
    <source>
        <dbReference type="EMBL" id="CAL1543091.1"/>
    </source>
</evidence>
<dbReference type="GO" id="GO:0004930">
    <property type="term" value="F:G protein-coupled receptor activity"/>
    <property type="evidence" value="ECO:0007669"/>
    <property type="project" value="InterPro"/>
</dbReference>
<dbReference type="Gene3D" id="3.40.50.2300">
    <property type="match status" value="1"/>
</dbReference>
<dbReference type="InterPro" id="IPR028082">
    <property type="entry name" value="Peripla_BP_I"/>
</dbReference>
<reference evidence="8 9" key="1">
    <citation type="submission" date="2024-04" db="EMBL/GenBank/DDBJ databases">
        <authorList>
            <consortium name="Genoscope - CEA"/>
            <person name="William W."/>
        </authorList>
    </citation>
    <scope>NUCLEOTIDE SEQUENCE [LARGE SCALE GENOMIC DNA]</scope>
</reference>
<dbReference type="AlphaFoldDB" id="A0AAV2IAA1"/>
<dbReference type="EMBL" id="CAXITT010000524">
    <property type="protein sequence ID" value="CAL1543091.1"/>
    <property type="molecule type" value="Genomic_DNA"/>
</dbReference>
<protein>
    <recommendedName>
        <fullName evidence="7">Receptor ligand binding region domain-containing protein</fullName>
    </recommendedName>
</protein>
<proteinExistence type="predicted"/>
<evidence type="ECO:0000256" key="4">
    <source>
        <dbReference type="ARBA" id="ARBA00023136"/>
    </source>
</evidence>
<dbReference type="InterPro" id="IPR001828">
    <property type="entry name" value="ANF_lig-bd_rcpt"/>
</dbReference>
<feature type="non-terminal residue" evidence="8">
    <location>
        <position position="1"/>
    </location>
</feature>
<dbReference type="GO" id="GO:0016020">
    <property type="term" value="C:membrane"/>
    <property type="evidence" value="ECO:0007669"/>
    <property type="project" value="UniProtKB-SubCell"/>
</dbReference>
<gene>
    <name evidence="8" type="ORF">GSLYS_00016625001</name>
</gene>
<dbReference type="InterPro" id="IPR000337">
    <property type="entry name" value="GPCR_3"/>
</dbReference>
<keyword evidence="3" id="KW-1133">Transmembrane helix</keyword>
<evidence type="ECO:0000256" key="5">
    <source>
        <dbReference type="ARBA" id="ARBA00023170"/>
    </source>
</evidence>
<keyword evidence="6" id="KW-0325">Glycoprotein</keyword>
<keyword evidence="4" id="KW-0472">Membrane</keyword>
<comment type="subcellular location">
    <subcellularLocation>
        <location evidence="1">Membrane</location>
        <topology evidence="1">Multi-pass membrane protein</topology>
    </subcellularLocation>
</comment>
<dbReference type="InterPro" id="IPR050726">
    <property type="entry name" value="mGluR"/>
</dbReference>
<evidence type="ECO:0000259" key="7">
    <source>
        <dbReference type="Pfam" id="PF01094"/>
    </source>
</evidence>
<dbReference type="Proteomes" id="UP001497497">
    <property type="component" value="Unassembled WGS sequence"/>
</dbReference>
<evidence type="ECO:0000256" key="2">
    <source>
        <dbReference type="ARBA" id="ARBA00022692"/>
    </source>
</evidence>
<feature type="non-terminal residue" evidence="8">
    <location>
        <position position="143"/>
    </location>
</feature>
<accession>A0AAV2IAA1</accession>
<keyword evidence="9" id="KW-1185">Reference proteome</keyword>
<evidence type="ECO:0000313" key="9">
    <source>
        <dbReference type="Proteomes" id="UP001497497"/>
    </source>
</evidence>